<proteinExistence type="predicted"/>
<dbReference type="RefSeq" id="WP_099241617.1">
    <property type="nucleotide sequence ID" value="NZ_FXXP01000001.1"/>
</dbReference>
<evidence type="ECO:0000313" key="1">
    <source>
        <dbReference type="EMBL" id="SMX26044.1"/>
    </source>
</evidence>
<dbReference type="AlphaFoldDB" id="A0A238J725"/>
<keyword evidence="2" id="KW-1185">Reference proteome</keyword>
<organism evidence="1 2">
    <name type="scientific">Pelagimonas phthalicica</name>
    <dbReference type="NCBI Taxonomy" id="1037362"/>
    <lineage>
        <taxon>Bacteria</taxon>
        <taxon>Pseudomonadati</taxon>
        <taxon>Pseudomonadota</taxon>
        <taxon>Alphaproteobacteria</taxon>
        <taxon>Rhodobacterales</taxon>
        <taxon>Roseobacteraceae</taxon>
        <taxon>Pelagimonas</taxon>
    </lineage>
</organism>
<name>A0A238J725_9RHOB</name>
<accession>A0A238J725</accession>
<evidence type="ECO:0008006" key="3">
    <source>
        <dbReference type="Google" id="ProtNLM"/>
    </source>
</evidence>
<sequence>MKLKSATELDLDKDDLAVLINLPDGQGEQVLKNIRLSECSDISSLNELRVALQNSGEDFSGLDIVFDVTETGRIVGIEVIR</sequence>
<evidence type="ECO:0000313" key="2">
    <source>
        <dbReference type="Proteomes" id="UP000225972"/>
    </source>
</evidence>
<gene>
    <name evidence="1" type="ORF">TRP8649_00116</name>
</gene>
<protein>
    <recommendedName>
        <fullName evidence="3">DUF2283 domain-containing protein</fullName>
    </recommendedName>
</protein>
<dbReference type="EMBL" id="FXXP01000001">
    <property type="protein sequence ID" value="SMX26044.1"/>
    <property type="molecule type" value="Genomic_DNA"/>
</dbReference>
<dbReference type="Proteomes" id="UP000225972">
    <property type="component" value="Unassembled WGS sequence"/>
</dbReference>
<reference evidence="2" key="1">
    <citation type="submission" date="2017-05" db="EMBL/GenBank/DDBJ databases">
        <authorList>
            <person name="Rodrigo-Torres L."/>
            <person name="Arahal R. D."/>
            <person name="Lucena T."/>
        </authorList>
    </citation>
    <scope>NUCLEOTIDE SEQUENCE [LARGE SCALE GENOMIC DNA]</scope>
    <source>
        <strain evidence="2">CECT 8649</strain>
    </source>
</reference>